<dbReference type="InterPro" id="IPR010349">
    <property type="entry name" value="Asparaginase_II"/>
</dbReference>
<dbReference type="RefSeq" id="WP_212013844.1">
    <property type="nucleotide sequence ID" value="NZ_JAAFYZ010000109.1"/>
</dbReference>
<organism evidence="1 2">
    <name type="scientific">Catenulispora pinistramenti</name>
    <dbReference type="NCBI Taxonomy" id="2705254"/>
    <lineage>
        <taxon>Bacteria</taxon>
        <taxon>Bacillati</taxon>
        <taxon>Actinomycetota</taxon>
        <taxon>Actinomycetes</taxon>
        <taxon>Catenulisporales</taxon>
        <taxon>Catenulisporaceae</taxon>
        <taxon>Catenulispora</taxon>
    </lineage>
</organism>
<gene>
    <name evidence="1" type="ORF">KGQ19_27575</name>
</gene>
<dbReference type="Pfam" id="PF06089">
    <property type="entry name" value="Asparaginase_II"/>
    <property type="match status" value="1"/>
</dbReference>
<proteinExistence type="predicted"/>
<sequence>MTAQGVVPLAEIVRSGFTEGWHDGRLVALAADGSVEFAYGDVEAVMLPRSSNKPMQAIGMLENGLDLTGELLALAAASHAGEPFHLEGVRRILAGAGLDEQALACPPDWPLAEQAKLALVRSGGEQQRITMNCSGKHAAMLATCVINHWPTVDYLAPDHPMQRAARAAVERLSGEPVTRDAVDGCGAPLYGISLVGLARAFRNAVLADPQTPERRVADAMRAHPEYVSGTDRLDTDLMAGIPGLLAKGGAEGVQAVALPDGRAVALKVGDGDHDRRAVGPVLVAALRRLGVEAPVLGRYAESPLLGGGHPVGAVRSMI</sequence>
<dbReference type="PANTHER" id="PTHR42110">
    <property type="entry name" value="L-ASPARAGINASE, PUTATIVE (AFU_ORTHOLOGUE AFUA_3G11890)-RELATED"/>
    <property type="match status" value="1"/>
</dbReference>
<accession>A0ABS5KX61</accession>
<protein>
    <submittedName>
        <fullName evidence="1">Asparaginase</fullName>
    </submittedName>
</protein>
<keyword evidence="2" id="KW-1185">Reference proteome</keyword>
<name>A0ABS5KX61_9ACTN</name>
<comment type="caution">
    <text evidence="1">The sequence shown here is derived from an EMBL/GenBank/DDBJ whole genome shotgun (WGS) entry which is preliminary data.</text>
</comment>
<reference evidence="1 2" key="1">
    <citation type="submission" date="2020-02" db="EMBL/GenBank/DDBJ databases">
        <title>Acidophilic actinobacteria isolated from forest soil.</title>
        <authorList>
            <person name="Golinska P."/>
        </authorList>
    </citation>
    <scope>NUCLEOTIDE SEQUENCE [LARGE SCALE GENOMIC DNA]</scope>
    <source>
        <strain evidence="1 2">NL8</strain>
    </source>
</reference>
<evidence type="ECO:0000313" key="2">
    <source>
        <dbReference type="Proteomes" id="UP000730482"/>
    </source>
</evidence>
<evidence type="ECO:0000313" key="1">
    <source>
        <dbReference type="EMBL" id="MBS2550638.1"/>
    </source>
</evidence>
<dbReference type="PANTHER" id="PTHR42110:SF1">
    <property type="entry name" value="L-ASPARAGINASE, PUTATIVE (AFU_ORTHOLOGUE AFUA_3G11890)-RELATED"/>
    <property type="match status" value="1"/>
</dbReference>
<dbReference type="Proteomes" id="UP000730482">
    <property type="component" value="Unassembled WGS sequence"/>
</dbReference>
<dbReference type="EMBL" id="JAAFYZ010000109">
    <property type="protein sequence ID" value="MBS2550638.1"/>
    <property type="molecule type" value="Genomic_DNA"/>
</dbReference>